<dbReference type="Gene3D" id="3.40.30.10">
    <property type="entry name" value="Glutaredoxin"/>
    <property type="match status" value="1"/>
</dbReference>
<comment type="caution">
    <text evidence="3">The sequence shown here is derived from an EMBL/GenBank/DDBJ whole genome shotgun (WGS) entry which is preliminary data.</text>
</comment>
<comment type="similarity">
    <text evidence="1">Belongs to the SCO1/2 family.</text>
</comment>
<dbReference type="Pfam" id="PF02630">
    <property type="entry name" value="SCO1-SenC"/>
    <property type="match status" value="1"/>
</dbReference>
<keyword evidence="2" id="KW-0472">Membrane</keyword>
<evidence type="ECO:0000256" key="2">
    <source>
        <dbReference type="SAM" id="Phobius"/>
    </source>
</evidence>
<gene>
    <name evidence="3" type="ORF">CI610_01453</name>
</gene>
<dbReference type="EMBL" id="NSIT01000060">
    <property type="protein sequence ID" value="PJE79583.1"/>
    <property type="molecule type" value="Genomic_DNA"/>
</dbReference>
<evidence type="ECO:0000313" key="3">
    <source>
        <dbReference type="EMBL" id="PJE79583.1"/>
    </source>
</evidence>
<evidence type="ECO:0008006" key="4">
    <source>
        <dbReference type="Google" id="ProtNLM"/>
    </source>
</evidence>
<name>A0A2H9T8P7_9ZZZZ</name>
<keyword evidence="2" id="KW-0812">Transmembrane</keyword>
<proteinExistence type="inferred from homology"/>
<evidence type="ECO:0000256" key="1">
    <source>
        <dbReference type="ARBA" id="ARBA00010996"/>
    </source>
</evidence>
<keyword evidence="2" id="KW-1133">Transmembrane helix</keyword>
<reference evidence="3" key="1">
    <citation type="journal article" date="2017" name="Appl. Environ. Microbiol.">
        <title>Molecular characterization of an Endozoicomonas-like organism causing infection in king scallop Pecten maximus L.</title>
        <authorList>
            <person name="Cano I."/>
            <person name="van Aerle R."/>
            <person name="Ross S."/>
            <person name="Verner-Jeffreys D.W."/>
            <person name="Paley R.K."/>
            <person name="Rimmer G."/>
            <person name="Ryder D."/>
            <person name="Hooper P."/>
            <person name="Stone D."/>
            <person name="Feist S.W."/>
        </authorList>
    </citation>
    <scope>NUCLEOTIDE SEQUENCE</scope>
</reference>
<feature type="transmembrane region" description="Helical" evidence="2">
    <location>
        <begin position="20"/>
        <end position="39"/>
    </location>
</feature>
<organism evidence="3">
    <name type="scientific">invertebrate metagenome</name>
    <dbReference type="NCBI Taxonomy" id="1711999"/>
    <lineage>
        <taxon>unclassified sequences</taxon>
        <taxon>metagenomes</taxon>
        <taxon>organismal metagenomes</taxon>
    </lineage>
</organism>
<protein>
    <recommendedName>
        <fullName evidence="4">Thioredoxin domain-containing protein</fullName>
    </recommendedName>
</protein>
<dbReference type="InterPro" id="IPR003782">
    <property type="entry name" value="SCO1/SenC"/>
</dbReference>
<dbReference type="AlphaFoldDB" id="A0A2H9T8P7"/>
<dbReference type="SUPFAM" id="SSF52833">
    <property type="entry name" value="Thioredoxin-like"/>
    <property type="match status" value="1"/>
</dbReference>
<accession>A0A2H9T8P7</accession>
<dbReference type="InterPro" id="IPR036249">
    <property type="entry name" value="Thioredoxin-like_sf"/>
</dbReference>
<sequence>MLLNTSVTPPDKKSRLSWHPILIFLLPTSLLLLACFMYFSGFAVPQNRTNQGELLLPPPSLDDLSLSYRGQLFSINDLEGRWAIITFGSTDCNSEACQNALYQTRQVHTATGKETQRVIRIFAAQKMPAPSLELMEQHPGISWLQANPYAVQQALNISQWPDNRFFIVDPLGNIVMAYGPEHSGGDLLKDLKKLLRISTIG</sequence>